<protein>
    <submittedName>
        <fullName evidence="4">Uncharacterized protein</fullName>
    </submittedName>
</protein>
<accession>A0A2N9G375</accession>
<feature type="domain" description="Retrovirus-related Pol polyprotein from transposon TNT 1-94-like beta-barrel" evidence="3">
    <location>
        <begin position="218"/>
        <end position="295"/>
    </location>
</feature>
<dbReference type="InterPro" id="IPR025724">
    <property type="entry name" value="GAG-pre-integrase_dom"/>
</dbReference>
<dbReference type="InterPro" id="IPR036875">
    <property type="entry name" value="Znf_CCHC_sf"/>
</dbReference>
<organism evidence="4">
    <name type="scientific">Fagus sylvatica</name>
    <name type="common">Beechnut</name>
    <dbReference type="NCBI Taxonomy" id="28930"/>
    <lineage>
        <taxon>Eukaryota</taxon>
        <taxon>Viridiplantae</taxon>
        <taxon>Streptophyta</taxon>
        <taxon>Embryophyta</taxon>
        <taxon>Tracheophyta</taxon>
        <taxon>Spermatophyta</taxon>
        <taxon>Magnoliopsida</taxon>
        <taxon>eudicotyledons</taxon>
        <taxon>Gunneridae</taxon>
        <taxon>Pentapetalae</taxon>
        <taxon>rosids</taxon>
        <taxon>fabids</taxon>
        <taxon>Fagales</taxon>
        <taxon>Fagaceae</taxon>
        <taxon>Fagus</taxon>
    </lineage>
</organism>
<evidence type="ECO:0000259" key="2">
    <source>
        <dbReference type="Pfam" id="PF13976"/>
    </source>
</evidence>
<reference evidence="4" key="1">
    <citation type="submission" date="2018-02" db="EMBL/GenBank/DDBJ databases">
        <authorList>
            <person name="Cohen D.B."/>
            <person name="Kent A.D."/>
        </authorList>
    </citation>
    <scope>NUCLEOTIDE SEQUENCE</scope>
</reference>
<gene>
    <name evidence="4" type="ORF">FSB_LOCUS21662</name>
</gene>
<dbReference type="Pfam" id="PF13976">
    <property type="entry name" value="gag_pre-integrs"/>
    <property type="match status" value="1"/>
</dbReference>
<evidence type="ECO:0000256" key="1">
    <source>
        <dbReference type="SAM" id="MobiDB-lite"/>
    </source>
</evidence>
<feature type="region of interest" description="Disordered" evidence="1">
    <location>
        <begin position="140"/>
        <end position="193"/>
    </location>
</feature>
<proteinExistence type="predicted"/>
<dbReference type="Gene3D" id="4.10.60.10">
    <property type="entry name" value="Zinc finger, CCHC-type"/>
    <property type="match status" value="1"/>
</dbReference>
<feature type="domain" description="GAG-pre-integrase" evidence="2">
    <location>
        <begin position="322"/>
        <end position="389"/>
    </location>
</feature>
<dbReference type="SUPFAM" id="SSF57756">
    <property type="entry name" value="Retrovirus zinc finger-like domains"/>
    <property type="match status" value="1"/>
</dbReference>
<name>A0A2N9G375_FAGSY</name>
<dbReference type="EMBL" id="OIVN01001424">
    <property type="protein sequence ID" value="SPC93780.1"/>
    <property type="molecule type" value="Genomic_DNA"/>
</dbReference>
<dbReference type="Pfam" id="PF22936">
    <property type="entry name" value="Pol_BBD"/>
    <property type="match status" value="1"/>
</dbReference>
<feature type="compositionally biased region" description="Basic residues" evidence="1">
    <location>
        <begin position="147"/>
        <end position="157"/>
    </location>
</feature>
<evidence type="ECO:0000313" key="4">
    <source>
        <dbReference type="EMBL" id="SPC93780.1"/>
    </source>
</evidence>
<dbReference type="AlphaFoldDB" id="A0A2N9G375"/>
<dbReference type="GO" id="GO:0008270">
    <property type="term" value="F:zinc ion binding"/>
    <property type="evidence" value="ECO:0007669"/>
    <property type="project" value="InterPro"/>
</dbReference>
<feature type="compositionally biased region" description="Basic residues" evidence="1">
    <location>
        <begin position="173"/>
        <end position="190"/>
    </location>
</feature>
<dbReference type="GO" id="GO:0003676">
    <property type="term" value="F:nucleic acid binding"/>
    <property type="evidence" value="ECO:0007669"/>
    <property type="project" value="InterPro"/>
</dbReference>
<sequence>MARTMISGTVRSSIQYLLDELEVLETLTNSMEEPEQREQCSESQRLGSIPKLAQEGSLCALYHAKFGGTTVTRLHALTLKFDTFKMQCGDSMQEHLRKMSIMVRELKAAGNNLTDEQQIQADLSRHLELEAERRVAQGQSSAFFARHGQRQASKAKRKSYEKAPQRGQNGGKPQKRANTTKRPRGKRGGRKQAEQACFNYGVVGHFARDCTEPKKTQGATDHVARDRVGFVEYRRVPAGSRWMRMGNESRVEVLGIGTYKLQLRHGRTLLLHDVLYAPGMRQNLLSVNVLLELGFSFGFHGRSVDIFLGSTCFGHAFISDDRLFHLDIDCSAYDSSFALLTQNDHDEMNWHARLGHIGQDRMTRLAREGLLGPLAKVNLPTCEHCLAWKVN</sequence>
<dbReference type="PANTHER" id="PTHR47592:SF27">
    <property type="entry name" value="OS08G0421700 PROTEIN"/>
    <property type="match status" value="1"/>
</dbReference>
<dbReference type="InterPro" id="IPR054722">
    <property type="entry name" value="PolX-like_BBD"/>
</dbReference>
<dbReference type="PANTHER" id="PTHR47592">
    <property type="entry name" value="PBF68 PROTEIN"/>
    <property type="match status" value="1"/>
</dbReference>
<evidence type="ECO:0000259" key="3">
    <source>
        <dbReference type="Pfam" id="PF22936"/>
    </source>
</evidence>